<evidence type="ECO:0000259" key="1">
    <source>
        <dbReference type="Pfam" id="PF13649"/>
    </source>
</evidence>
<dbReference type="InterPro" id="IPR029063">
    <property type="entry name" value="SAM-dependent_MTases_sf"/>
</dbReference>
<dbReference type="Gene3D" id="3.40.50.150">
    <property type="entry name" value="Vaccinia Virus protein VP39"/>
    <property type="match status" value="1"/>
</dbReference>
<name>A0A9Q3SVY6_9LACO</name>
<reference evidence="2" key="1">
    <citation type="submission" date="2021-05" db="EMBL/GenBank/DDBJ databases">
        <title>Pangenome of Leuconostoc gelidum warrants species status for Leuconostoc gelidum subsp. gasicomitatum.</title>
        <authorList>
            <person name="Johansson P."/>
            <person name="Sade E."/>
            <person name="Hultman J."/>
            <person name="Auvinen P."/>
            <person name="Bjorkroth J."/>
        </authorList>
    </citation>
    <scope>NUCLEOTIDE SEQUENCE</scope>
    <source>
        <strain evidence="2">A.21.4</strain>
    </source>
</reference>
<dbReference type="RefSeq" id="WP_090090097.1">
    <property type="nucleotide sequence ID" value="NZ_CBCPIF010000001.1"/>
</dbReference>
<dbReference type="GO" id="GO:0032259">
    <property type="term" value="P:methylation"/>
    <property type="evidence" value="ECO:0007669"/>
    <property type="project" value="UniProtKB-KW"/>
</dbReference>
<evidence type="ECO:0000313" key="3">
    <source>
        <dbReference type="Proteomes" id="UP000752647"/>
    </source>
</evidence>
<evidence type="ECO:0000313" key="2">
    <source>
        <dbReference type="EMBL" id="MBZ5961568.1"/>
    </source>
</evidence>
<accession>A0A9Q3SVY6</accession>
<dbReference type="PANTHER" id="PTHR43591:SF110">
    <property type="entry name" value="RHODANESE DOMAIN-CONTAINING PROTEIN"/>
    <property type="match status" value="1"/>
</dbReference>
<dbReference type="InterPro" id="IPR041698">
    <property type="entry name" value="Methyltransf_25"/>
</dbReference>
<dbReference type="PANTHER" id="PTHR43591">
    <property type="entry name" value="METHYLTRANSFERASE"/>
    <property type="match status" value="1"/>
</dbReference>
<dbReference type="AlphaFoldDB" id="A0A9Q3SVY6"/>
<sequence>MIENMFKNNKIADQFNRYNDVLEQVLGYDKIFSFFSGKSIDTILDYGCGPGKVSLRLAQQTNAHILAVDESQKMINLAKTERSHKNVVYGVVENDNLKDIQENTIGGAIACYVFINNHSESRIQHIMAEIYRVLQPGSCFIILDTNPNTTGIPFSTFQNGVTSKHYGYGESRVETLHVSQDENLILHDFHWPNRMYENNLKKAGFLNIQVTYPVLSDFTTAQLKEIKKRYHYNGWTNEKTKSPFIMYQAIK</sequence>
<gene>
    <name evidence="2" type="ORF">KIJ12_00030</name>
</gene>
<dbReference type="Pfam" id="PF13649">
    <property type="entry name" value="Methyltransf_25"/>
    <property type="match status" value="1"/>
</dbReference>
<protein>
    <submittedName>
        <fullName evidence="2">Methyltransferase domain-containing protein</fullName>
    </submittedName>
</protein>
<comment type="caution">
    <text evidence="2">The sequence shown here is derived from an EMBL/GenBank/DDBJ whole genome shotgun (WGS) entry which is preliminary data.</text>
</comment>
<dbReference type="CDD" id="cd02440">
    <property type="entry name" value="AdoMet_MTases"/>
    <property type="match status" value="1"/>
</dbReference>
<proteinExistence type="predicted"/>
<keyword evidence="2" id="KW-0808">Transferase</keyword>
<keyword evidence="2" id="KW-0489">Methyltransferase</keyword>
<dbReference type="GO" id="GO:0008168">
    <property type="term" value="F:methyltransferase activity"/>
    <property type="evidence" value="ECO:0007669"/>
    <property type="project" value="UniProtKB-KW"/>
</dbReference>
<dbReference type="EMBL" id="JAHBFI010000001">
    <property type="protein sequence ID" value="MBZ5961568.1"/>
    <property type="molecule type" value="Genomic_DNA"/>
</dbReference>
<organism evidence="2 3">
    <name type="scientific">Leuconostoc gasicomitatum</name>
    <dbReference type="NCBI Taxonomy" id="115778"/>
    <lineage>
        <taxon>Bacteria</taxon>
        <taxon>Bacillati</taxon>
        <taxon>Bacillota</taxon>
        <taxon>Bacilli</taxon>
        <taxon>Lactobacillales</taxon>
        <taxon>Lactobacillaceae</taxon>
        <taxon>Leuconostoc</taxon>
        <taxon>Leuconostoc gelidum group</taxon>
    </lineage>
</organism>
<dbReference type="Proteomes" id="UP000752647">
    <property type="component" value="Unassembled WGS sequence"/>
</dbReference>
<dbReference type="SUPFAM" id="SSF53335">
    <property type="entry name" value="S-adenosyl-L-methionine-dependent methyltransferases"/>
    <property type="match status" value="1"/>
</dbReference>
<feature type="domain" description="Methyltransferase" evidence="1">
    <location>
        <begin position="43"/>
        <end position="137"/>
    </location>
</feature>